<name>A0A410P302_VELA1</name>
<dbReference type="KEGG" id="vai:BU251_01935"/>
<dbReference type="AlphaFoldDB" id="A0A410P302"/>
<evidence type="ECO:0000313" key="4">
    <source>
        <dbReference type="Proteomes" id="UP000287243"/>
    </source>
</evidence>
<dbReference type="PANTHER" id="PTHR42709">
    <property type="entry name" value="ALKALINE PHOSPHATASE LIKE PROTEIN"/>
    <property type="match status" value="1"/>
</dbReference>
<protein>
    <recommendedName>
        <fullName evidence="2">VTT domain-containing protein</fullName>
    </recommendedName>
</protein>
<keyword evidence="1" id="KW-0472">Membrane</keyword>
<organism evidence="3 4">
    <name type="scientific">Velamenicoccus archaeovorus</name>
    <dbReference type="NCBI Taxonomy" id="1930593"/>
    <lineage>
        <taxon>Bacteria</taxon>
        <taxon>Pseudomonadati</taxon>
        <taxon>Candidatus Omnitrophota</taxon>
        <taxon>Candidatus Velamenicoccus</taxon>
    </lineage>
</organism>
<sequence>MTQPTRAALVSALNPLAWIRKSYDWTVHWARTPRAPAALFGIAFMESSFFPVPPDVLLIAMVVANRKKWLRDALICTIGSVCGALLGYFIGWGLYETVGKWIVATYHLEAAVDFIGVQFSKNAFLAIFAAAFTPIPYKAFTISAGLFCIPLLTLICASIVGRAGRFFLVAAALRIFGKKIADSIERYFNIFSIIFILLVIAGIMVIKYGYH</sequence>
<dbReference type="InterPro" id="IPR051311">
    <property type="entry name" value="DedA_domain"/>
</dbReference>
<dbReference type="GO" id="GO:0005886">
    <property type="term" value="C:plasma membrane"/>
    <property type="evidence" value="ECO:0007669"/>
    <property type="project" value="TreeGrafter"/>
</dbReference>
<dbReference type="Proteomes" id="UP000287243">
    <property type="component" value="Chromosome"/>
</dbReference>
<feature type="transmembrane region" description="Helical" evidence="1">
    <location>
        <begin position="142"/>
        <end position="175"/>
    </location>
</feature>
<evidence type="ECO:0000259" key="2">
    <source>
        <dbReference type="Pfam" id="PF09335"/>
    </source>
</evidence>
<evidence type="ECO:0000256" key="1">
    <source>
        <dbReference type="SAM" id="Phobius"/>
    </source>
</evidence>
<accession>A0A410P302</accession>
<feature type="transmembrane region" description="Helical" evidence="1">
    <location>
        <begin position="187"/>
        <end position="210"/>
    </location>
</feature>
<keyword evidence="4" id="KW-1185">Reference proteome</keyword>
<feature type="domain" description="VTT" evidence="2">
    <location>
        <begin position="52"/>
        <end position="172"/>
    </location>
</feature>
<keyword evidence="1" id="KW-1133">Transmembrane helix</keyword>
<keyword evidence="1" id="KW-0812">Transmembrane</keyword>
<evidence type="ECO:0000313" key="3">
    <source>
        <dbReference type="EMBL" id="QAT16575.1"/>
    </source>
</evidence>
<proteinExistence type="predicted"/>
<reference evidence="3 4" key="1">
    <citation type="submission" date="2017-01" db="EMBL/GenBank/DDBJ databases">
        <title>First insights into the biology of 'candidatus Vampirococcus archaeovorus'.</title>
        <authorList>
            <person name="Kizina J."/>
            <person name="Jordan S."/>
            <person name="Stueber K."/>
            <person name="Reinhardt R."/>
            <person name="Harder J."/>
        </authorList>
    </citation>
    <scope>NUCLEOTIDE SEQUENCE [LARGE SCALE GENOMIC DNA]</scope>
    <source>
        <strain evidence="3 4">LiM</strain>
    </source>
</reference>
<dbReference type="PANTHER" id="PTHR42709:SF11">
    <property type="entry name" value="DEDA FAMILY PROTEIN"/>
    <property type="match status" value="1"/>
</dbReference>
<dbReference type="RefSeq" id="WP_128699213.1">
    <property type="nucleotide sequence ID" value="NZ_CP019384.1"/>
</dbReference>
<dbReference type="OrthoDB" id="9810270at2"/>
<dbReference type="EMBL" id="CP019384">
    <property type="protein sequence ID" value="QAT16575.1"/>
    <property type="molecule type" value="Genomic_DNA"/>
</dbReference>
<dbReference type="Pfam" id="PF09335">
    <property type="entry name" value="VTT_dom"/>
    <property type="match status" value="1"/>
</dbReference>
<gene>
    <name evidence="3" type="ORF">BU251_01935</name>
</gene>
<feature type="transmembrane region" description="Helical" evidence="1">
    <location>
        <begin position="73"/>
        <end position="95"/>
    </location>
</feature>
<dbReference type="InterPro" id="IPR032816">
    <property type="entry name" value="VTT_dom"/>
</dbReference>